<sequence length="60" mass="7245">MIVPAIGPLYDLLCRNPEDEKQKKYLDIATEKTECLLEDIIYFHERNMKLKKDEEINYRN</sequence>
<protein>
    <submittedName>
        <fullName evidence="1">Uncharacterized protein</fullName>
    </submittedName>
</protein>
<keyword evidence="2" id="KW-1185">Reference proteome</keyword>
<evidence type="ECO:0000313" key="2">
    <source>
        <dbReference type="Proteomes" id="UP000252519"/>
    </source>
</evidence>
<comment type="caution">
    <text evidence="1">The sequence shown here is derived from an EMBL/GenBank/DDBJ whole genome shotgun (WGS) entry which is preliminary data.</text>
</comment>
<name>A0A368GGU3_ANCCA</name>
<dbReference type="EMBL" id="JOJR01000151">
    <property type="protein sequence ID" value="RCN43601.1"/>
    <property type="molecule type" value="Genomic_DNA"/>
</dbReference>
<proteinExistence type="predicted"/>
<gene>
    <name evidence="1" type="ORF">ANCCAN_10372</name>
</gene>
<dbReference type="InterPro" id="IPR012877">
    <property type="entry name" value="Dhs-27"/>
</dbReference>
<dbReference type="OrthoDB" id="5777157at2759"/>
<reference evidence="1 2" key="1">
    <citation type="submission" date="2014-10" db="EMBL/GenBank/DDBJ databases">
        <title>Draft genome of the hookworm Ancylostoma caninum.</title>
        <authorList>
            <person name="Mitreva M."/>
        </authorList>
    </citation>
    <scope>NUCLEOTIDE SEQUENCE [LARGE SCALE GENOMIC DNA]</scope>
    <source>
        <strain evidence="1 2">Baltimore</strain>
    </source>
</reference>
<evidence type="ECO:0000313" key="1">
    <source>
        <dbReference type="EMBL" id="RCN43601.1"/>
    </source>
</evidence>
<dbReference type="Pfam" id="PF07914">
    <property type="entry name" value="DUF1679"/>
    <property type="match status" value="1"/>
</dbReference>
<dbReference type="Proteomes" id="UP000252519">
    <property type="component" value="Unassembled WGS sequence"/>
</dbReference>
<accession>A0A368GGU3</accession>
<organism evidence="1 2">
    <name type="scientific">Ancylostoma caninum</name>
    <name type="common">Dog hookworm</name>
    <dbReference type="NCBI Taxonomy" id="29170"/>
    <lineage>
        <taxon>Eukaryota</taxon>
        <taxon>Metazoa</taxon>
        <taxon>Ecdysozoa</taxon>
        <taxon>Nematoda</taxon>
        <taxon>Chromadorea</taxon>
        <taxon>Rhabditida</taxon>
        <taxon>Rhabditina</taxon>
        <taxon>Rhabditomorpha</taxon>
        <taxon>Strongyloidea</taxon>
        <taxon>Ancylostomatidae</taxon>
        <taxon>Ancylostomatinae</taxon>
        <taxon>Ancylostoma</taxon>
    </lineage>
</organism>
<dbReference type="AlphaFoldDB" id="A0A368GGU3"/>